<dbReference type="AlphaFoldDB" id="A0A834T4L9"/>
<evidence type="ECO:0000313" key="4">
    <source>
        <dbReference type="Proteomes" id="UP000634136"/>
    </source>
</evidence>
<reference evidence="3" key="1">
    <citation type="submission" date="2020-09" db="EMBL/GenBank/DDBJ databases">
        <title>Genome-Enabled Discovery of Anthraquinone Biosynthesis in Senna tora.</title>
        <authorList>
            <person name="Kang S.-H."/>
            <person name="Pandey R.P."/>
            <person name="Lee C.-M."/>
            <person name="Sim J.-S."/>
            <person name="Jeong J.-T."/>
            <person name="Choi B.-S."/>
            <person name="Jung M."/>
            <person name="Ginzburg D."/>
            <person name="Zhao K."/>
            <person name="Won S.Y."/>
            <person name="Oh T.-J."/>
            <person name="Yu Y."/>
            <person name="Kim N.-H."/>
            <person name="Lee O.R."/>
            <person name="Lee T.-H."/>
            <person name="Bashyal P."/>
            <person name="Kim T.-S."/>
            <person name="Lee W.-H."/>
            <person name="Kawkins C."/>
            <person name="Kim C.-K."/>
            <person name="Kim J.S."/>
            <person name="Ahn B.O."/>
            <person name="Rhee S.Y."/>
            <person name="Sohng J.K."/>
        </authorList>
    </citation>
    <scope>NUCLEOTIDE SEQUENCE</scope>
    <source>
        <tissue evidence="3">Leaf</tissue>
    </source>
</reference>
<dbReference type="Proteomes" id="UP000634136">
    <property type="component" value="Unassembled WGS sequence"/>
</dbReference>
<keyword evidence="1" id="KW-1133">Transmembrane helix</keyword>
<comment type="caution">
    <text evidence="3">The sequence shown here is derived from an EMBL/GenBank/DDBJ whole genome shotgun (WGS) entry which is preliminary data.</text>
</comment>
<feature type="chain" id="PRO_5032898643" description="Secreted protein" evidence="2">
    <location>
        <begin position="20"/>
        <end position="155"/>
    </location>
</feature>
<keyword evidence="1" id="KW-0812">Transmembrane</keyword>
<keyword evidence="1" id="KW-0472">Membrane</keyword>
<keyword evidence="2" id="KW-0732">Signal</keyword>
<dbReference type="EMBL" id="JAAIUW010000009">
    <property type="protein sequence ID" value="KAF7815021.1"/>
    <property type="molecule type" value="Genomic_DNA"/>
</dbReference>
<evidence type="ECO:0000313" key="3">
    <source>
        <dbReference type="EMBL" id="KAF7815021.1"/>
    </source>
</evidence>
<accession>A0A834T4L9</accession>
<feature type="signal peptide" evidence="2">
    <location>
        <begin position="1"/>
        <end position="19"/>
    </location>
</feature>
<organism evidence="3 4">
    <name type="scientific">Senna tora</name>
    <dbReference type="NCBI Taxonomy" id="362788"/>
    <lineage>
        <taxon>Eukaryota</taxon>
        <taxon>Viridiplantae</taxon>
        <taxon>Streptophyta</taxon>
        <taxon>Embryophyta</taxon>
        <taxon>Tracheophyta</taxon>
        <taxon>Spermatophyta</taxon>
        <taxon>Magnoliopsida</taxon>
        <taxon>eudicotyledons</taxon>
        <taxon>Gunneridae</taxon>
        <taxon>Pentapetalae</taxon>
        <taxon>rosids</taxon>
        <taxon>fabids</taxon>
        <taxon>Fabales</taxon>
        <taxon>Fabaceae</taxon>
        <taxon>Caesalpinioideae</taxon>
        <taxon>Cassia clade</taxon>
        <taxon>Senna</taxon>
    </lineage>
</organism>
<name>A0A834T4L9_9FABA</name>
<evidence type="ECO:0000256" key="1">
    <source>
        <dbReference type="SAM" id="Phobius"/>
    </source>
</evidence>
<sequence>MPPVPLPRFVVSCLQLVSALSISPCRCLCLEAQFLFKIARLMEQVVGLEAKVVDDIFVVILPKNDIGGEAGRSDDPFDELGKVVVLLIKSRGVFLSLLILLLSRLAILALPEFWILFPQLSYLFPLPQMDADLPSSDFAAVETDHGLGGRLKLLL</sequence>
<proteinExistence type="predicted"/>
<evidence type="ECO:0008006" key="5">
    <source>
        <dbReference type="Google" id="ProtNLM"/>
    </source>
</evidence>
<evidence type="ECO:0000256" key="2">
    <source>
        <dbReference type="SAM" id="SignalP"/>
    </source>
</evidence>
<keyword evidence="4" id="KW-1185">Reference proteome</keyword>
<feature type="transmembrane region" description="Helical" evidence="1">
    <location>
        <begin position="93"/>
        <end position="117"/>
    </location>
</feature>
<gene>
    <name evidence="3" type="ORF">G2W53_028990</name>
</gene>
<protein>
    <recommendedName>
        <fullName evidence="5">Secreted protein</fullName>
    </recommendedName>
</protein>